<dbReference type="AlphaFoldDB" id="A0ABC8TEX2"/>
<organism evidence="2 3">
    <name type="scientific">Ilex paraguariensis</name>
    <name type="common">yerba mate</name>
    <dbReference type="NCBI Taxonomy" id="185542"/>
    <lineage>
        <taxon>Eukaryota</taxon>
        <taxon>Viridiplantae</taxon>
        <taxon>Streptophyta</taxon>
        <taxon>Embryophyta</taxon>
        <taxon>Tracheophyta</taxon>
        <taxon>Spermatophyta</taxon>
        <taxon>Magnoliopsida</taxon>
        <taxon>eudicotyledons</taxon>
        <taxon>Gunneridae</taxon>
        <taxon>Pentapetalae</taxon>
        <taxon>asterids</taxon>
        <taxon>campanulids</taxon>
        <taxon>Aquifoliales</taxon>
        <taxon>Aquifoliaceae</taxon>
        <taxon>Ilex</taxon>
    </lineage>
</organism>
<reference evidence="2 3" key="1">
    <citation type="submission" date="2024-02" db="EMBL/GenBank/DDBJ databases">
        <authorList>
            <person name="Vignale AGUSTIN F."/>
            <person name="Sosa J E."/>
            <person name="Modenutti C."/>
        </authorList>
    </citation>
    <scope>NUCLEOTIDE SEQUENCE [LARGE SCALE GENOMIC DNA]</scope>
</reference>
<accession>A0ABC8TEX2</accession>
<feature type="domain" description="Glutamine amidotransferase type-2" evidence="1">
    <location>
        <begin position="57"/>
        <end position="94"/>
    </location>
</feature>
<dbReference type="Pfam" id="PF00310">
    <property type="entry name" value="GATase_2"/>
    <property type="match status" value="1"/>
</dbReference>
<evidence type="ECO:0000313" key="2">
    <source>
        <dbReference type="EMBL" id="CAK9167974.1"/>
    </source>
</evidence>
<dbReference type="EMBL" id="CAUOFW020004973">
    <property type="protein sequence ID" value="CAK9167974.1"/>
    <property type="molecule type" value="Genomic_DNA"/>
</dbReference>
<evidence type="ECO:0000313" key="3">
    <source>
        <dbReference type="Proteomes" id="UP001642360"/>
    </source>
</evidence>
<dbReference type="InterPro" id="IPR017932">
    <property type="entry name" value="GATase_2_dom"/>
</dbReference>
<evidence type="ECO:0000259" key="1">
    <source>
        <dbReference type="Pfam" id="PF00310"/>
    </source>
</evidence>
<sequence>MQKSFLTCGSGRTARMSIKKYDDKYLFAIAQASSTKTPLPNTREEGAIKRRCWYVCHIEALVVETNTGDGAGILVALPHDFYKEVAKDIGFELAPR</sequence>
<dbReference type="Gene3D" id="3.60.20.10">
    <property type="entry name" value="Glutamine Phosphoribosylpyrophosphate, subunit 1, domain 1"/>
    <property type="match status" value="1"/>
</dbReference>
<protein>
    <recommendedName>
        <fullName evidence="1">Glutamine amidotransferase type-2 domain-containing protein</fullName>
    </recommendedName>
</protein>
<gene>
    <name evidence="2" type="ORF">ILEXP_LOCUS37293</name>
</gene>
<dbReference type="Proteomes" id="UP001642360">
    <property type="component" value="Unassembled WGS sequence"/>
</dbReference>
<comment type="caution">
    <text evidence="2">The sequence shown here is derived from an EMBL/GenBank/DDBJ whole genome shotgun (WGS) entry which is preliminary data.</text>
</comment>
<name>A0ABC8TEX2_9AQUA</name>
<keyword evidence="3" id="KW-1185">Reference proteome</keyword>
<dbReference type="InterPro" id="IPR029055">
    <property type="entry name" value="Ntn_hydrolases_N"/>
</dbReference>
<proteinExistence type="predicted"/>
<dbReference type="SUPFAM" id="SSF56235">
    <property type="entry name" value="N-terminal nucleophile aminohydrolases (Ntn hydrolases)"/>
    <property type="match status" value="1"/>
</dbReference>